<proteinExistence type="predicted"/>
<dbReference type="Proteomes" id="UP001500454">
    <property type="component" value="Unassembled WGS sequence"/>
</dbReference>
<gene>
    <name evidence="1" type="ORF">GCM10023186_09890</name>
</gene>
<accession>A0ABP8IVV4</accession>
<organism evidence="1 2">
    <name type="scientific">Hymenobacter koreensis</name>
    <dbReference type="NCBI Taxonomy" id="1084523"/>
    <lineage>
        <taxon>Bacteria</taxon>
        <taxon>Pseudomonadati</taxon>
        <taxon>Bacteroidota</taxon>
        <taxon>Cytophagia</taxon>
        <taxon>Cytophagales</taxon>
        <taxon>Hymenobacteraceae</taxon>
        <taxon>Hymenobacter</taxon>
    </lineage>
</organism>
<reference evidence="2" key="1">
    <citation type="journal article" date="2019" name="Int. J. Syst. Evol. Microbiol.">
        <title>The Global Catalogue of Microorganisms (GCM) 10K type strain sequencing project: providing services to taxonomists for standard genome sequencing and annotation.</title>
        <authorList>
            <consortium name="The Broad Institute Genomics Platform"/>
            <consortium name="The Broad Institute Genome Sequencing Center for Infectious Disease"/>
            <person name="Wu L."/>
            <person name="Ma J."/>
        </authorList>
    </citation>
    <scope>NUCLEOTIDE SEQUENCE [LARGE SCALE GENOMIC DNA]</scope>
    <source>
        <strain evidence="2">JCM 17924</strain>
    </source>
</reference>
<protein>
    <submittedName>
        <fullName evidence="1">Uncharacterized protein</fullName>
    </submittedName>
</protein>
<evidence type="ECO:0000313" key="2">
    <source>
        <dbReference type="Proteomes" id="UP001500454"/>
    </source>
</evidence>
<evidence type="ECO:0000313" key="1">
    <source>
        <dbReference type="EMBL" id="GAA4376238.1"/>
    </source>
</evidence>
<comment type="caution">
    <text evidence="1">The sequence shown here is derived from an EMBL/GenBank/DDBJ whole genome shotgun (WGS) entry which is preliminary data.</text>
</comment>
<keyword evidence="2" id="KW-1185">Reference proteome</keyword>
<name>A0ABP8IVV4_9BACT</name>
<dbReference type="EMBL" id="BAABHA010000002">
    <property type="protein sequence ID" value="GAA4376238.1"/>
    <property type="molecule type" value="Genomic_DNA"/>
</dbReference>
<sequence length="502" mass="59313">MYELNNLAKIVTKRRLPTLPLLSFGKGVKGRNREEELLDLLASDSNVTGLQVTKALYGNTSAKSQAAVRKIKQRLQHKLLNHLYFLDYSDPRHPVFLRHEQQCVGLLHQAHVLWWESERMVIAQLLRKALRVALEAEFTQHAVSSLELLRRLYVETNNFPQYRTTVRQLERVRETLAAEQETLKLFWGAKMDLMRTVHARRRLLQYLPSVIDRLEELYQKTHSYTIYDSLLKLRLMQQELPGNFDEIIRITTEAEQQFAKGKLNRKRFDSRFTKYYSLYAHLRARRLEEGLMLAEDYLKAFSRSTNNWFSMLENYFLLTMHSGQYDRAGELLRRMQQNPFVTKLTRPAIQRWELMRAYLYFVRPDEAGLRPLHFAQLVQSVPDHSRDKRGYNVAILILQFLHYLQQNNAEALLMRLEGLRKYETAHLRDVSTLRSRLFFRLLQLTVKVDYDPVMCEEKGQALLNRLRDTPPPGEAYSDIEIIPYESLWVITLELLRNGKLRS</sequence>